<dbReference type="RefSeq" id="WP_377197664.1">
    <property type="nucleotide sequence ID" value="NZ_JBHUHF010000001.1"/>
</dbReference>
<dbReference type="Proteomes" id="UP001597338">
    <property type="component" value="Unassembled WGS sequence"/>
</dbReference>
<dbReference type="NCBIfam" id="NF008496">
    <property type="entry name" value="PRK11408.1-3"/>
    <property type="match status" value="1"/>
</dbReference>
<gene>
    <name evidence="1" type="ORF">ACFSL2_09740</name>
</gene>
<dbReference type="Pfam" id="PF10946">
    <property type="entry name" value="DUF2625"/>
    <property type="match status" value="1"/>
</dbReference>
<protein>
    <submittedName>
        <fullName evidence="1">DUF2625 family protein</fullName>
    </submittedName>
</protein>
<comment type="caution">
    <text evidence="1">The sequence shown here is derived from an EMBL/GenBank/DDBJ whole genome shotgun (WGS) entry which is preliminary data.</text>
</comment>
<evidence type="ECO:0000313" key="2">
    <source>
        <dbReference type="Proteomes" id="UP001597338"/>
    </source>
</evidence>
<accession>A0ABW4V881</accession>
<organism evidence="1 2">
    <name type="scientific">Promicromonospora aerolata</name>
    <dbReference type="NCBI Taxonomy" id="195749"/>
    <lineage>
        <taxon>Bacteria</taxon>
        <taxon>Bacillati</taxon>
        <taxon>Actinomycetota</taxon>
        <taxon>Actinomycetes</taxon>
        <taxon>Micrococcales</taxon>
        <taxon>Promicromonosporaceae</taxon>
        <taxon>Promicromonospora</taxon>
    </lineage>
</organism>
<evidence type="ECO:0000313" key="1">
    <source>
        <dbReference type="EMBL" id="MFD2025790.1"/>
    </source>
</evidence>
<keyword evidence="2" id="KW-1185">Reference proteome</keyword>
<proteinExistence type="predicted"/>
<sequence length="250" mass="26372">MRLFENLTATQESAWPELRSLVGEASVTARALDADEPTSRRTLEQLQVTTGSFLGAVVVHTGGLLIDQGWLRVYGSPTPGGPGHLPGLATVNGFPPTPEATWFPAHGLVVAHDVLGGTYVLNGSDPAAVARPGGSGEMIYLAPDTLQWEPLEAGYAAWLAWVLDGGLADFTEGLRWDGWDAETRGLRGDHGLGLLPPLWSREAHADLSATGRAAVPMAELVWAIRSAAAQIDGSDPGPLGALDTREPDSR</sequence>
<dbReference type="InterPro" id="IPR021239">
    <property type="entry name" value="DUF2625"/>
</dbReference>
<dbReference type="EMBL" id="JBHUHF010000001">
    <property type="protein sequence ID" value="MFD2025790.1"/>
    <property type="molecule type" value="Genomic_DNA"/>
</dbReference>
<name>A0ABW4V881_9MICO</name>
<reference evidence="2" key="1">
    <citation type="journal article" date="2019" name="Int. J. Syst. Evol. Microbiol.">
        <title>The Global Catalogue of Microorganisms (GCM) 10K type strain sequencing project: providing services to taxonomists for standard genome sequencing and annotation.</title>
        <authorList>
            <consortium name="The Broad Institute Genomics Platform"/>
            <consortium name="The Broad Institute Genome Sequencing Center for Infectious Disease"/>
            <person name="Wu L."/>
            <person name="Ma J."/>
        </authorList>
    </citation>
    <scope>NUCLEOTIDE SEQUENCE [LARGE SCALE GENOMIC DNA]</scope>
    <source>
        <strain evidence="2">CCM 7043</strain>
    </source>
</reference>